<evidence type="ECO:0008006" key="3">
    <source>
        <dbReference type="Google" id="ProtNLM"/>
    </source>
</evidence>
<name>A0A8J9X0V3_PHATR</name>
<organism evidence="2">
    <name type="scientific">Phaeodactylum tricornutum</name>
    <name type="common">Diatom</name>
    <dbReference type="NCBI Taxonomy" id="2850"/>
    <lineage>
        <taxon>Eukaryota</taxon>
        <taxon>Sar</taxon>
        <taxon>Stramenopiles</taxon>
        <taxon>Ochrophyta</taxon>
        <taxon>Bacillariophyta</taxon>
        <taxon>Bacillariophyceae</taxon>
        <taxon>Bacillariophycidae</taxon>
        <taxon>Naviculales</taxon>
        <taxon>Phaeodactylaceae</taxon>
        <taxon>Phaeodactylum</taxon>
    </lineage>
</organism>
<sequence length="422" mass="46033">MVSVSKVPTRSANGSSRRNAVGSSGLTVFVCRLVLGLTVVALGAWYYQVATPDSFVPSGLHSYTMPLVALASSVTDLTIAATSDKNAAQIKAWRKALQDQCTSAQTAEQVQAIGAVNKGYFSGLGSSPPLQPRGDAAIKRCQRVLLDFGANIGDTSGKLMDAGFVGCDRSDDLKTQLVPPEYDMETKTWQEASFGRRKVARNPLTTQFVQLMRSFGSLTGPEDYCYYGVEGNPVFTKQLQAHEDYIMNLNPRPIQHMHFFTESVGAGTDGMTKLYLDTINTEQNFWGSSILQGHQDVRKSADVSKGEKLETVAADVMGYTIGTLLRKTTNAFAPDAQPHEQSGGHFILKVDIEGGEYPLLDEAAREGTLCEYVKMGNQADVYIEYHSQRVTGPNPLVKTKLETKKNLEECGVTFRGLGAWWA</sequence>
<evidence type="ECO:0000256" key="1">
    <source>
        <dbReference type="SAM" id="Phobius"/>
    </source>
</evidence>
<proteinExistence type="predicted"/>
<keyword evidence="1" id="KW-0472">Membrane</keyword>
<dbReference type="AlphaFoldDB" id="A0A8J9X0V3"/>
<gene>
    <name evidence="2" type="ORF">PTTT1_LOCUS9108</name>
</gene>
<dbReference type="Proteomes" id="UP000836788">
    <property type="component" value="Chromosome 11"/>
</dbReference>
<accession>A0A8J9X0V3</accession>
<dbReference type="EMBL" id="OU594952">
    <property type="protein sequence ID" value="CAG9279128.1"/>
    <property type="molecule type" value="Genomic_DNA"/>
</dbReference>
<evidence type="ECO:0000313" key="2">
    <source>
        <dbReference type="EMBL" id="CAG9279128.1"/>
    </source>
</evidence>
<keyword evidence="1" id="KW-1133">Transmembrane helix</keyword>
<protein>
    <recommendedName>
        <fullName evidence="3">Methyltransferase FkbM domain-containing protein</fullName>
    </recommendedName>
</protein>
<feature type="transmembrane region" description="Helical" evidence="1">
    <location>
        <begin position="21"/>
        <end position="47"/>
    </location>
</feature>
<keyword evidence="1" id="KW-0812">Transmembrane</keyword>
<reference evidence="2" key="1">
    <citation type="submission" date="2022-02" db="EMBL/GenBank/DDBJ databases">
        <authorList>
            <person name="Giguere J D."/>
        </authorList>
    </citation>
    <scope>NUCLEOTIDE SEQUENCE</scope>
    <source>
        <strain evidence="2">CCAP 1055/1</strain>
    </source>
</reference>